<sequence>MFAPSSLLGLLVFLLEFMIPETLVYNMGFMFSLAGRGVFYVVIGLLCLAWKWFNIVLGCIIIVTGLLYIVMHFVGATPSPSMSAVPNTSTANLASSSQSYGATTGVDSTGQTAQPTMVETYQSPNPNAYQSPNVNYGTNPNAANQV</sequence>
<keyword evidence="3 6" id="KW-1133">Transmembrane helix</keyword>
<proteinExistence type="predicted"/>
<feature type="transmembrane region" description="Helical" evidence="6">
    <location>
        <begin position="28"/>
        <end position="48"/>
    </location>
</feature>
<dbReference type="Pfam" id="PF08507">
    <property type="entry name" value="COPI_assoc"/>
    <property type="match status" value="1"/>
</dbReference>
<evidence type="ECO:0000313" key="8">
    <source>
        <dbReference type="Proteomes" id="UP000807716"/>
    </source>
</evidence>
<keyword evidence="8" id="KW-1185">Reference proteome</keyword>
<evidence type="ECO:0000256" key="4">
    <source>
        <dbReference type="ARBA" id="ARBA00023136"/>
    </source>
</evidence>
<gene>
    <name evidence="7" type="ORF">DFQ27_005409</name>
</gene>
<protein>
    <submittedName>
        <fullName evidence="7">Uncharacterized protein</fullName>
    </submittedName>
</protein>
<evidence type="ECO:0000256" key="6">
    <source>
        <dbReference type="SAM" id="Phobius"/>
    </source>
</evidence>
<accession>A0A9P6Q211</accession>
<dbReference type="GO" id="GO:0000139">
    <property type="term" value="C:Golgi membrane"/>
    <property type="evidence" value="ECO:0007669"/>
    <property type="project" value="TreeGrafter"/>
</dbReference>
<comment type="subcellular location">
    <subcellularLocation>
        <location evidence="1">Membrane</location>
        <topology evidence="1">Multi-pass membrane protein</topology>
    </subcellularLocation>
</comment>
<dbReference type="OrthoDB" id="423534at2759"/>
<dbReference type="EMBL" id="JAAAJB010000386">
    <property type="protein sequence ID" value="KAG0256894.1"/>
    <property type="molecule type" value="Genomic_DNA"/>
</dbReference>
<dbReference type="GO" id="GO:0016192">
    <property type="term" value="P:vesicle-mediated transport"/>
    <property type="evidence" value="ECO:0007669"/>
    <property type="project" value="TreeGrafter"/>
</dbReference>
<evidence type="ECO:0000256" key="5">
    <source>
        <dbReference type="SAM" id="MobiDB-lite"/>
    </source>
</evidence>
<organism evidence="7 8">
    <name type="scientific">Actinomortierella ambigua</name>
    <dbReference type="NCBI Taxonomy" id="1343610"/>
    <lineage>
        <taxon>Eukaryota</taxon>
        <taxon>Fungi</taxon>
        <taxon>Fungi incertae sedis</taxon>
        <taxon>Mucoromycota</taxon>
        <taxon>Mortierellomycotina</taxon>
        <taxon>Mortierellomycetes</taxon>
        <taxon>Mortierellales</taxon>
        <taxon>Mortierellaceae</taxon>
        <taxon>Actinomortierella</taxon>
    </lineage>
</organism>
<comment type="caution">
    <text evidence="7">The sequence shown here is derived from an EMBL/GenBank/DDBJ whole genome shotgun (WGS) entry which is preliminary data.</text>
</comment>
<keyword evidence="2 6" id="KW-0812">Transmembrane</keyword>
<evidence type="ECO:0000313" key="7">
    <source>
        <dbReference type="EMBL" id="KAG0256894.1"/>
    </source>
</evidence>
<name>A0A9P6Q211_9FUNG</name>
<feature type="transmembrane region" description="Helical" evidence="6">
    <location>
        <begin position="55"/>
        <end position="74"/>
    </location>
</feature>
<dbReference type="Proteomes" id="UP000807716">
    <property type="component" value="Unassembled WGS sequence"/>
</dbReference>
<evidence type="ECO:0000256" key="2">
    <source>
        <dbReference type="ARBA" id="ARBA00022692"/>
    </source>
</evidence>
<evidence type="ECO:0000256" key="3">
    <source>
        <dbReference type="ARBA" id="ARBA00022989"/>
    </source>
</evidence>
<dbReference type="PANTHER" id="PTHR28128:SF1">
    <property type="entry name" value="GOLGI APPARATUS MEMBRANE PROTEIN TVP15"/>
    <property type="match status" value="1"/>
</dbReference>
<dbReference type="AlphaFoldDB" id="A0A9P6Q211"/>
<feature type="region of interest" description="Disordered" evidence="5">
    <location>
        <begin position="85"/>
        <end position="146"/>
    </location>
</feature>
<keyword evidence="4 6" id="KW-0472">Membrane</keyword>
<dbReference type="PANTHER" id="PTHR28128">
    <property type="entry name" value="GOLGI APPARATUS MEMBRANE PROTEIN TVP15"/>
    <property type="match status" value="1"/>
</dbReference>
<evidence type="ECO:0000256" key="1">
    <source>
        <dbReference type="ARBA" id="ARBA00004141"/>
    </source>
</evidence>
<reference evidence="7" key="1">
    <citation type="journal article" date="2020" name="Fungal Divers.">
        <title>Resolving the Mortierellaceae phylogeny through synthesis of multi-gene phylogenetics and phylogenomics.</title>
        <authorList>
            <person name="Vandepol N."/>
            <person name="Liber J."/>
            <person name="Desiro A."/>
            <person name="Na H."/>
            <person name="Kennedy M."/>
            <person name="Barry K."/>
            <person name="Grigoriev I.V."/>
            <person name="Miller A.N."/>
            <person name="O'Donnell K."/>
            <person name="Stajich J.E."/>
            <person name="Bonito G."/>
        </authorList>
    </citation>
    <scope>NUCLEOTIDE SEQUENCE</scope>
    <source>
        <strain evidence="7">BC1065</strain>
    </source>
</reference>
<dbReference type="InterPro" id="IPR013714">
    <property type="entry name" value="Golgi_TVP15"/>
</dbReference>